<feature type="transmembrane region" description="Helical" evidence="1">
    <location>
        <begin position="83"/>
        <end position="102"/>
    </location>
</feature>
<accession>A0A719CUP3</accession>
<dbReference type="Pfam" id="PF05857">
    <property type="entry name" value="TraX"/>
    <property type="match status" value="1"/>
</dbReference>
<dbReference type="EMBL" id="DAAPMV010000016">
    <property type="protein sequence ID" value="HAD6864673.1"/>
    <property type="molecule type" value="Genomic_DNA"/>
</dbReference>
<dbReference type="AlphaFoldDB" id="A0A719CUP3"/>
<feature type="transmembrane region" description="Helical" evidence="1">
    <location>
        <begin position="108"/>
        <end position="128"/>
    </location>
</feature>
<feature type="transmembrane region" description="Helical" evidence="1">
    <location>
        <begin position="234"/>
        <end position="251"/>
    </location>
</feature>
<feature type="transmembrane region" description="Helical" evidence="1">
    <location>
        <begin position="140"/>
        <end position="168"/>
    </location>
</feature>
<dbReference type="InterPro" id="IPR014125">
    <property type="entry name" value="TraX_Ftype"/>
</dbReference>
<dbReference type="InterPro" id="IPR008875">
    <property type="entry name" value="TraX"/>
</dbReference>
<reference evidence="2" key="2">
    <citation type="submission" date="2019-01" db="EMBL/GenBank/DDBJ databases">
        <authorList>
            <consortium name="NCBI Pathogen Detection Project"/>
        </authorList>
    </citation>
    <scope>NUCLEOTIDE SEQUENCE</scope>
    <source>
        <strain evidence="2">SL1344</strain>
    </source>
</reference>
<organism evidence="2">
    <name type="scientific">Salmonella typhimurium (strain SL1344)</name>
    <dbReference type="NCBI Taxonomy" id="216597"/>
    <lineage>
        <taxon>Bacteria</taxon>
        <taxon>Pseudomonadati</taxon>
        <taxon>Pseudomonadota</taxon>
        <taxon>Gammaproteobacteria</taxon>
        <taxon>Enterobacterales</taxon>
        <taxon>Enterobacteriaceae</taxon>
        <taxon>Salmonella</taxon>
    </lineage>
</organism>
<feature type="transmembrane region" description="Helical" evidence="1">
    <location>
        <begin position="180"/>
        <end position="213"/>
    </location>
</feature>
<proteinExistence type="predicted"/>
<keyword evidence="1" id="KW-0812">Transmembrane</keyword>
<protein>
    <submittedName>
        <fullName evidence="2">Type-F conjugative transfer system pilin acetylase TraX</fullName>
    </submittedName>
</protein>
<sequence>MENKECSCKDDVRNPGALPLLSLAPLQRDIIKIVAFLAMAGDHIATAFHVGSPWLNLTGRCAFPLFALMAGCNLAGRQIRQAAVNRLWLMAMLAQPVFWLAFRGTGNQWWELNILFCFAVVMQAVCFWQRPDAIKGAITGTMLALYLPFSTASYGWQGLMMLLAAVSVWQVPEQYQGRLFLLWLCSVVWLNGANGAVPMLAGMGMTLLVLWLVHEYVPASSKRLQISRWFAEGYALHLLIIAVMVNGLQVQA</sequence>
<keyword evidence="1" id="KW-1133">Transmembrane helix</keyword>
<gene>
    <name evidence="2" type="primary">traX</name>
    <name evidence="2" type="ORF">G1X41_22145</name>
</gene>
<keyword evidence="1" id="KW-0472">Membrane</keyword>
<name>A0A719CUP3_SALTS</name>
<comment type="caution">
    <text evidence="2">The sequence shown here is derived from an EMBL/GenBank/DDBJ whole genome shotgun (WGS) entry which is preliminary data.</text>
</comment>
<evidence type="ECO:0000256" key="1">
    <source>
        <dbReference type="SAM" id="Phobius"/>
    </source>
</evidence>
<evidence type="ECO:0000313" key="2">
    <source>
        <dbReference type="EMBL" id="HAD6864673.1"/>
    </source>
</evidence>
<dbReference type="NCBIfam" id="TIGR02755">
    <property type="entry name" value="TraX_Ftype"/>
    <property type="match status" value="1"/>
</dbReference>
<reference evidence="2" key="1">
    <citation type="journal article" date="2018" name="Genome Biol.">
        <title>SKESA: strategic k-mer extension for scrupulous assemblies.</title>
        <authorList>
            <person name="Souvorov A."/>
            <person name="Agarwala R."/>
            <person name="Lipman D.J."/>
        </authorList>
    </citation>
    <scope>NUCLEOTIDE SEQUENCE</scope>
    <source>
        <strain evidence="2">SL1344</strain>
    </source>
</reference>